<evidence type="ECO:0000313" key="2">
    <source>
        <dbReference type="EMBL" id="PFG27364.1"/>
    </source>
</evidence>
<organism evidence="2 3">
    <name type="scientific">Corynebacterium renale</name>
    <dbReference type="NCBI Taxonomy" id="1724"/>
    <lineage>
        <taxon>Bacteria</taxon>
        <taxon>Bacillati</taxon>
        <taxon>Actinomycetota</taxon>
        <taxon>Actinomycetes</taxon>
        <taxon>Mycobacteriales</taxon>
        <taxon>Corynebacteriaceae</taxon>
        <taxon>Corynebacterium</taxon>
    </lineage>
</organism>
<protein>
    <submittedName>
        <fullName evidence="2">Uncharacterized protein</fullName>
    </submittedName>
</protein>
<evidence type="ECO:0000313" key="3">
    <source>
        <dbReference type="Proteomes" id="UP000221653"/>
    </source>
</evidence>
<feature type="transmembrane region" description="Helical" evidence="1">
    <location>
        <begin position="47"/>
        <end position="73"/>
    </location>
</feature>
<keyword evidence="1" id="KW-1133">Transmembrane helix</keyword>
<gene>
    <name evidence="2" type="ORF">ATK06_0420</name>
</gene>
<dbReference type="OrthoDB" id="4422894at2"/>
<proteinExistence type="predicted"/>
<keyword evidence="3" id="KW-1185">Reference proteome</keyword>
<comment type="caution">
    <text evidence="2">The sequence shown here is derived from an EMBL/GenBank/DDBJ whole genome shotgun (WGS) entry which is preliminary data.</text>
</comment>
<feature type="transmembrane region" description="Helical" evidence="1">
    <location>
        <begin position="85"/>
        <end position="104"/>
    </location>
</feature>
<accession>A0A2A9DLA6</accession>
<sequence length="122" mass="12945">MSSSNQAVAHTAGETFPAYSGSLHYVEGYDPVSYEAPHSSLHKTATWVGMGVALASLFFMGMALWAFSIGAFGNSGEAAINWQPMATIGVIGAIVFIIAATILIKSGRKDYHAYRKATGRVN</sequence>
<dbReference type="Proteomes" id="UP000221653">
    <property type="component" value="Unassembled WGS sequence"/>
</dbReference>
<dbReference type="EMBL" id="PDJF01000001">
    <property type="protein sequence ID" value="PFG27364.1"/>
    <property type="molecule type" value="Genomic_DNA"/>
</dbReference>
<dbReference type="STRING" id="1724.GCA_001044175_00805"/>
<keyword evidence="1" id="KW-0812">Transmembrane</keyword>
<dbReference type="AlphaFoldDB" id="A0A2A9DLA6"/>
<evidence type="ECO:0000256" key="1">
    <source>
        <dbReference type="SAM" id="Phobius"/>
    </source>
</evidence>
<reference evidence="2 3" key="1">
    <citation type="submission" date="2017-10" db="EMBL/GenBank/DDBJ databases">
        <title>Sequencing the genomes of 1000 actinobacteria strains.</title>
        <authorList>
            <person name="Klenk H.-P."/>
        </authorList>
    </citation>
    <scope>NUCLEOTIDE SEQUENCE [LARGE SCALE GENOMIC DNA]</scope>
    <source>
        <strain evidence="2 3">DSM 20688</strain>
    </source>
</reference>
<name>A0A2A9DLA6_9CORY</name>
<keyword evidence="1" id="KW-0472">Membrane</keyword>
<dbReference type="RefSeq" id="WP_048378951.1">
    <property type="nucleotide sequence ID" value="NZ_LDYE01000002.1"/>
</dbReference>